<evidence type="ECO:0000313" key="2">
    <source>
        <dbReference type="Proteomes" id="UP000015106"/>
    </source>
</evidence>
<dbReference type="AlphaFoldDB" id="A0A8R7UZX5"/>
<dbReference type="Gramene" id="TuG1812G0700001742.01.T02">
    <property type="protein sequence ID" value="TuG1812G0700001742.01.T02"/>
    <property type="gene ID" value="TuG1812G0700001742.01"/>
</dbReference>
<reference evidence="1" key="3">
    <citation type="submission" date="2022-06" db="UniProtKB">
        <authorList>
            <consortium name="EnsemblPlants"/>
        </authorList>
    </citation>
    <scope>IDENTIFICATION</scope>
</reference>
<keyword evidence="2" id="KW-1185">Reference proteome</keyword>
<proteinExistence type="predicted"/>
<sequence length="46" mass="4878">MTKVLTAAASGASWWLRDSTARLSSAIPTNPASFGLAGHYFEFMSA</sequence>
<name>A0A8R7UZX5_TRIUA</name>
<dbReference type="Proteomes" id="UP000015106">
    <property type="component" value="Chromosome 7"/>
</dbReference>
<dbReference type="EnsemblPlants" id="TuG1812G0700001742.01.T02">
    <property type="protein sequence ID" value="TuG1812G0700001742.01.T02"/>
    <property type="gene ID" value="TuG1812G0700001742.01"/>
</dbReference>
<evidence type="ECO:0000313" key="1">
    <source>
        <dbReference type="EnsemblPlants" id="TuG1812G0700001742.01.T02"/>
    </source>
</evidence>
<reference evidence="1" key="2">
    <citation type="submission" date="2018-03" db="EMBL/GenBank/DDBJ databases">
        <title>The Triticum urartu genome reveals the dynamic nature of wheat genome evolution.</title>
        <authorList>
            <person name="Ling H."/>
            <person name="Ma B."/>
            <person name="Shi X."/>
            <person name="Liu H."/>
            <person name="Dong L."/>
            <person name="Sun H."/>
            <person name="Cao Y."/>
            <person name="Gao Q."/>
            <person name="Zheng S."/>
            <person name="Li Y."/>
            <person name="Yu Y."/>
            <person name="Du H."/>
            <person name="Qi M."/>
            <person name="Li Y."/>
            <person name="Yu H."/>
            <person name="Cui Y."/>
            <person name="Wang N."/>
            <person name="Chen C."/>
            <person name="Wu H."/>
            <person name="Zhao Y."/>
            <person name="Zhang J."/>
            <person name="Li Y."/>
            <person name="Zhou W."/>
            <person name="Zhang B."/>
            <person name="Hu W."/>
            <person name="Eijk M."/>
            <person name="Tang J."/>
            <person name="Witsenboer H."/>
            <person name="Zhao S."/>
            <person name="Li Z."/>
            <person name="Zhang A."/>
            <person name="Wang D."/>
            <person name="Liang C."/>
        </authorList>
    </citation>
    <scope>NUCLEOTIDE SEQUENCE [LARGE SCALE GENOMIC DNA]</scope>
    <source>
        <strain evidence="1">cv. G1812</strain>
    </source>
</reference>
<organism evidence="1 2">
    <name type="scientific">Triticum urartu</name>
    <name type="common">Red wild einkorn</name>
    <name type="synonym">Crithodium urartu</name>
    <dbReference type="NCBI Taxonomy" id="4572"/>
    <lineage>
        <taxon>Eukaryota</taxon>
        <taxon>Viridiplantae</taxon>
        <taxon>Streptophyta</taxon>
        <taxon>Embryophyta</taxon>
        <taxon>Tracheophyta</taxon>
        <taxon>Spermatophyta</taxon>
        <taxon>Magnoliopsida</taxon>
        <taxon>Liliopsida</taxon>
        <taxon>Poales</taxon>
        <taxon>Poaceae</taxon>
        <taxon>BOP clade</taxon>
        <taxon>Pooideae</taxon>
        <taxon>Triticodae</taxon>
        <taxon>Triticeae</taxon>
        <taxon>Triticinae</taxon>
        <taxon>Triticum</taxon>
    </lineage>
</organism>
<accession>A0A8R7UZX5</accession>
<protein>
    <submittedName>
        <fullName evidence="1">Uncharacterized protein</fullName>
    </submittedName>
</protein>
<reference evidence="2" key="1">
    <citation type="journal article" date="2013" name="Nature">
        <title>Draft genome of the wheat A-genome progenitor Triticum urartu.</title>
        <authorList>
            <person name="Ling H.Q."/>
            <person name="Zhao S."/>
            <person name="Liu D."/>
            <person name="Wang J."/>
            <person name="Sun H."/>
            <person name="Zhang C."/>
            <person name="Fan H."/>
            <person name="Li D."/>
            <person name="Dong L."/>
            <person name="Tao Y."/>
            <person name="Gao C."/>
            <person name="Wu H."/>
            <person name="Li Y."/>
            <person name="Cui Y."/>
            <person name="Guo X."/>
            <person name="Zheng S."/>
            <person name="Wang B."/>
            <person name="Yu K."/>
            <person name="Liang Q."/>
            <person name="Yang W."/>
            <person name="Lou X."/>
            <person name="Chen J."/>
            <person name="Feng M."/>
            <person name="Jian J."/>
            <person name="Zhang X."/>
            <person name="Luo G."/>
            <person name="Jiang Y."/>
            <person name="Liu J."/>
            <person name="Wang Z."/>
            <person name="Sha Y."/>
            <person name="Zhang B."/>
            <person name="Wu H."/>
            <person name="Tang D."/>
            <person name="Shen Q."/>
            <person name="Xue P."/>
            <person name="Zou S."/>
            <person name="Wang X."/>
            <person name="Liu X."/>
            <person name="Wang F."/>
            <person name="Yang Y."/>
            <person name="An X."/>
            <person name="Dong Z."/>
            <person name="Zhang K."/>
            <person name="Zhang X."/>
            <person name="Luo M.C."/>
            <person name="Dvorak J."/>
            <person name="Tong Y."/>
            <person name="Wang J."/>
            <person name="Yang H."/>
            <person name="Li Z."/>
            <person name="Wang D."/>
            <person name="Zhang A."/>
            <person name="Wang J."/>
        </authorList>
    </citation>
    <scope>NUCLEOTIDE SEQUENCE</scope>
    <source>
        <strain evidence="2">cv. G1812</strain>
    </source>
</reference>